<dbReference type="RefSeq" id="XP_026682577.1">
    <property type="nucleotide sequence ID" value="XM_026826776.1"/>
</dbReference>
<dbReference type="PANTHER" id="PTHR12922:SF7">
    <property type="entry name" value="UBIQUINONE BIOSYNTHESIS PROTEIN COQ4 HOMOLOG, MITOCHONDRIAL"/>
    <property type="match status" value="1"/>
</dbReference>
<dbReference type="InterPro" id="IPR027540">
    <property type="entry name" value="Coq4_euk"/>
</dbReference>
<dbReference type="AlphaFoldDB" id="A0A3Q0J254"/>
<feature type="binding site" evidence="8">
    <location>
        <position position="167"/>
    </location>
    <ligand>
        <name>Zn(2+)</name>
        <dbReference type="ChEBI" id="CHEBI:29105"/>
    </ligand>
</feature>
<keyword evidence="6 8" id="KW-0472">Membrane</keyword>
<keyword evidence="10" id="KW-0830">Ubiquinone</keyword>
<dbReference type="UniPathway" id="UPA00232"/>
<feature type="binding site" evidence="8">
    <location>
        <position position="179"/>
    </location>
    <ligand>
        <name>Zn(2+)</name>
        <dbReference type="ChEBI" id="CHEBI:29105"/>
    </ligand>
</feature>
<evidence type="ECO:0000256" key="3">
    <source>
        <dbReference type="ARBA" id="ARBA00022792"/>
    </source>
</evidence>
<dbReference type="CTD" id="51117"/>
<comment type="function">
    <text evidence="8">Lyase that catalyzes the C1-decarboxylation of 4-hydroxy-3-methoxy-5-(all-trans-polyprenyl)benzoic acid into 2-methoxy-6-(all-trans-polyprenyl)phenol during ubiquinone biosynthesis.</text>
</comment>
<keyword evidence="1 8" id="KW-0831">Ubiquinone biosynthesis</keyword>
<comment type="similarity">
    <text evidence="8">Belongs to the COQ4 family.</text>
</comment>
<sequence length="268" mass="30756">MLRCIPKCRLPEVLTLAPCKYSLVLNRKFSHSHDFVEAHQQNFIDMSAFQKSVLTIGSGILCLLDPTRADLISTFGEVSAGHALNHMYEAMNNNEEGKAILNEKPRINSKVIDLDKLQTYPSNTVGKCYYDFLVTNQVTPDSRLPVQFIVEIFSLPLRYREIHDLVHAVLQQPTNMLGEVTIKWVEGIQTKLPMCVTGGLFGAMRLRPKQRKRYREENLPWAIKTGTNSKLLMNVYFEKRWDQSLDDFYREMNIVPLVSKYGQKATKA</sequence>
<dbReference type="GO" id="GO:0031314">
    <property type="term" value="C:extrinsic component of mitochondrial inner membrane"/>
    <property type="evidence" value="ECO:0007669"/>
    <property type="project" value="UniProtKB-UniRule"/>
</dbReference>
<dbReference type="EC" id="4.1.1.130" evidence="8"/>
<dbReference type="STRING" id="121845.A0A3Q0J254"/>
<evidence type="ECO:0000313" key="9">
    <source>
        <dbReference type="Proteomes" id="UP000079169"/>
    </source>
</evidence>
<evidence type="ECO:0000256" key="8">
    <source>
        <dbReference type="HAMAP-Rule" id="MF_03111"/>
    </source>
</evidence>
<feature type="binding site" evidence="8">
    <location>
        <position position="163"/>
    </location>
    <ligand>
        <name>Zn(2+)</name>
        <dbReference type="ChEBI" id="CHEBI:29105"/>
    </ligand>
</feature>
<keyword evidence="2 8" id="KW-0479">Metal-binding</keyword>
<keyword evidence="5 8" id="KW-0496">Mitochondrion</keyword>
<gene>
    <name evidence="10" type="primary">LOC103513611</name>
</gene>
<keyword evidence="7 8" id="KW-0456">Lyase</keyword>
<name>A0A3Q0J254_DIACI</name>
<evidence type="ECO:0000256" key="1">
    <source>
        <dbReference type="ARBA" id="ARBA00022688"/>
    </source>
</evidence>
<comment type="subcellular location">
    <subcellularLocation>
        <location evidence="8">Mitochondrion inner membrane</location>
        <topology evidence="8">Peripheral membrane protein</topology>
        <orientation evidence="8">Matrix side</orientation>
    </subcellularLocation>
</comment>
<keyword evidence="4 8" id="KW-0862">Zinc</keyword>
<comment type="subunit">
    <text evidence="8">Component of a multi-subunit COQ enzyme complex.</text>
</comment>
<evidence type="ECO:0000256" key="5">
    <source>
        <dbReference type="ARBA" id="ARBA00023128"/>
    </source>
</evidence>
<protein>
    <recommendedName>
        <fullName evidence="8">Ubiquinone biosynthesis protein COQ4 homolog, mitochondrial</fullName>
    </recommendedName>
    <alternativeName>
        <fullName evidence="8">4-hydroxy-3-methoxy-5-polyprenylbenzoate decarboxylase</fullName>
        <ecNumber evidence="8">4.1.1.130</ecNumber>
    </alternativeName>
    <alternativeName>
        <fullName evidence="8">Coenzyme Q biosynthesis protein 4 homolog</fullName>
    </alternativeName>
</protein>
<dbReference type="PaxDb" id="121845-A0A3Q0J254"/>
<proteinExistence type="inferred from homology"/>
<evidence type="ECO:0000313" key="10">
    <source>
        <dbReference type="RefSeq" id="XP_026682577.1"/>
    </source>
</evidence>
<reference evidence="10" key="1">
    <citation type="submission" date="2025-08" db="UniProtKB">
        <authorList>
            <consortium name="RefSeq"/>
        </authorList>
    </citation>
    <scope>IDENTIFICATION</scope>
</reference>
<dbReference type="OMA" id="YYERHFH"/>
<dbReference type="InterPro" id="IPR007715">
    <property type="entry name" value="Coq4"/>
</dbReference>
<evidence type="ECO:0000256" key="4">
    <source>
        <dbReference type="ARBA" id="ARBA00022833"/>
    </source>
</evidence>
<dbReference type="PANTHER" id="PTHR12922">
    <property type="entry name" value="UBIQUINONE BIOSYNTHESIS PROTEIN"/>
    <property type="match status" value="1"/>
</dbReference>
<comment type="pathway">
    <text evidence="8">Cofactor biosynthesis; ubiquinone biosynthesis.</text>
</comment>
<feature type="binding site" evidence="8">
    <location>
        <position position="164"/>
    </location>
    <ligand>
        <name>Zn(2+)</name>
        <dbReference type="ChEBI" id="CHEBI:29105"/>
    </ligand>
</feature>
<keyword evidence="3 8" id="KW-0999">Mitochondrion inner membrane</keyword>
<dbReference type="Proteomes" id="UP000079169">
    <property type="component" value="Unplaced"/>
</dbReference>
<dbReference type="Pfam" id="PF05019">
    <property type="entry name" value="Coq4"/>
    <property type="match status" value="1"/>
</dbReference>
<dbReference type="GO" id="GO:0120539">
    <property type="term" value="F:4-hydroxy-3-methoxy-5-polyprenylbenzoate decarboxylase activity"/>
    <property type="evidence" value="ECO:0007669"/>
    <property type="project" value="UniProtKB-EC"/>
</dbReference>
<dbReference type="GO" id="GO:0008270">
    <property type="term" value="F:zinc ion binding"/>
    <property type="evidence" value="ECO:0007669"/>
    <property type="project" value="UniProtKB-UniRule"/>
</dbReference>
<evidence type="ECO:0000256" key="7">
    <source>
        <dbReference type="ARBA" id="ARBA00023239"/>
    </source>
</evidence>
<evidence type="ECO:0000256" key="2">
    <source>
        <dbReference type="ARBA" id="ARBA00022723"/>
    </source>
</evidence>
<dbReference type="HAMAP" id="MF_03111">
    <property type="entry name" value="Coq4"/>
    <property type="match status" value="1"/>
</dbReference>
<evidence type="ECO:0000256" key="6">
    <source>
        <dbReference type="ARBA" id="ARBA00023136"/>
    </source>
</evidence>
<dbReference type="KEGG" id="dci:103513611"/>
<dbReference type="GeneID" id="103513611"/>
<accession>A0A3Q0J254</accession>
<keyword evidence="9" id="KW-1185">Reference proteome</keyword>
<organism evidence="9 10">
    <name type="scientific">Diaphorina citri</name>
    <name type="common">Asian citrus psyllid</name>
    <dbReference type="NCBI Taxonomy" id="121845"/>
    <lineage>
        <taxon>Eukaryota</taxon>
        <taxon>Metazoa</taxon>
        <taxon>Ecdysozoa</taxon>
        <taxon>Arthropoda</taxon>
        <taxon>Hexapoda</taxon>
        <taxon>Insecta</taxon>
        <taxon>Pterygota</taxon>
        <taxon>Neoptera</taxon>
        <taxon>Paraneoptera</taxon>
        <taxon>Hemiptera</taxon>
        <taxon>Sternorrhyncha</taxon>
        <taxon>Psylloidea</taxon>
        <taxon>Psyllidae</taxon>
        <taxon>Diaphorininae</taxon>
        <taxon>Diaphorina</taxon>
    </lineage>
</organism>
<comment type="catalytic activity">
    <reaction evidence="8">
        <text>a 4-hydroxy-3-methoxy-5-(all-trans-polyprenyl)benzoate + H(+) = a 2-methoxy-6-(all-trans-polyprenyl)phenol + CO2</text>
        <dbReference type="Rhea" id="RHEA:81179"/>
        <dbReference type="Rhea" id="RHEA-COMP:9551"/>
        <dbReference type="Rhea" id="RHEA-COMP:10931"/>
        <dbReference type="ChEBI" id="CHEBI:15378"/>
        <dbReference type="ChEBI" id="CHEBI:16526"/>
        <dbReference type="ChEBI" id="CHEBI:62731"/>
        <dbReference type="ChEBI" id="CHEBI:84443"/>
        <dbReference type="EC" id="4.1.1.130"/>
    </reaction>
</comment>
<comment type="cofactor">
    <cofactor evidence="8">
        <name>Zn(2+)</name>
        <dbReference type="ChEBI" id="CHEBI:29105"/>
    </cofactor>
</comment>